<dbReference type="PANTHER" id="PTHR42879:SF2">
    <property type="entry name" value="3-OXOACYL-[ACYL-CARRIER-PROTEIN] REDUCTASE FABG"/>
    <property type="match status" value="1"/>
</dbReference>
<dbReference type="PRINTS" id="PR00081">
    <property type="entry name" value="GDHRDH"/>
</dbReference>
<dbReference type="InterPro" id="IPR002347">
    <property type="entry name" value="SDR_fam"/>
</dbReference>
<accession>A0ABY6QTZ0</accession>
<evidence type="ECO:0000256" key="1">
    <source>
        <dbReference type="ARBA" id="ARBA00006484"/>
    </source>
</evidence>
<keyword evidence="3" id="KW-1185">Reference proteome</keyword>
<dbReference type="PANTHER" id="PTHR42879">
    <property type="entry name" value="3-OXOACYL-(ACYL-CARRIER-PROTEIN) REDUCTASE"/>
    <property type="match status" value="1"/>
</dbReference>
<name>A0ABY6QTZ0_9ACTN</name>
<dbReference type="GeneID" id="95599889"/>
<dbReference type="RefSeq" id="WP_267258585.1">
    <property type="nucleotide sequence ID" value="NZ_CP084204.1"/>
</dbReference>
<sequence>MARVAMVTGAAHGIGADASVRLAEHGMDVAVLGADEAAHADTVRRITETGRRCVFVTADVADAGSVDRALARVHSELGDPELLLTCVGAVDRGPLGELSDQDWAEAVGEPLRGVFVTSRAVVDPMIKNGGGRILALADVAGGDRPAAARNSVVETGLAGFVRTIAKELRPFGITANVVAPEPAGTDLTATATATAGGSAYAAGALDAVRFLAGAEASAVSGQIVHVAMTA</sequence>
<comment type="similarity">
    <text evidence="1">Belongs to the short-chain dehydrogenases/reductases (SDR) family.</text>
</comment>
<evidence type="ECO:0000313" key="2">
    <source>
        <dbReference type="EMBL" id="UZX21137.1"/>
    </source>
</evidence>
<dbReference type="Gene3D" id="3.40.50.720">
    <property type="entry name" value="NAD(P)-binding Rossmann-like Domain"/>
    <property type="match status" value="1"/>
</dbReference>
<organism evidence="2 3">
    <name type="scientific">Streptomyces tanashiensis</name>
    <dbReference type="NCBI Taxonomy" id="67367"/>
    <lineage>
        <taxon>Bacteria</taxon>
        <taxon>Bacillati</taxon>
        <taxon>Actinomycetota</taxon>
        <taxon>Actinomycetes</taxon>
        <taxon>Kitasatosporales</taxon>
        <taxon>Streptomycetaceae</taxon>
        <taxon>Streptomyces</taxon>
    </lineage>
</organism>
<dbReference type="Proteomes" id="UP001164506">
    <property type="component" value="Chromosome"/>
</dbReference>
<dbReference type="EMBL" id="CP084204">
    <property type="protein sequence ID" value="UZX21137.1"/>
    <property type="molecule type" value="Genomic_DNA"/>
</dbReference>
<dbReference type="InterPro" id="IPR036291">
    <property type="entry name" value="NAD(P)-bd_dom_sf"/>
</dbReference>
<dbReference type="InterPro" id="IPR050259">
    <property type="entry name" value="SDR"/>
</dbReference>
<dbReference type="SUPFAM" id="SSF51735">
    <property type="entry name" value="NAD(P)-binding Rossmann-fold domains"/>
    <property type="match status" value="1"/>
</dbReference>
<dbReference type="Pfam" id="PF00106">
    <property type="entry name" value="adh_short"/>
    <property type="match status" value="1"/>
</dbReference>
<protein>
    <submittedName>
        <fullName evidence="2">SDR family NAD(P)-dependent oxidoreductase</fullName>
    </submittedName>
</protein>
<gene>
    <name evidence="2" type="ORF">LDH80_10580</name>
</gene>
<proteinExistence type="inferred from homology"/>
<reference evidence="2" key="1">
    <citation type="submission" date="2021-09" db="EMBL/GenBank/DDBJ databases">
        <title>Complete genome sequence and metabolic characterization of Streptomyces tanashiensis DSM 731 the producer of antibacterial Kalafungin and diverse secondary metabolites.</title>
        <authorList>
            <person name="Abbasi M.N."/>
            <person name="Anwar M.N."/>
            <person name="Alam K."/>
            <person name="Shoaib M."/>
            <person name="Lin Z."/>
            <person name="Hayat M."/>
            <person name="Ali M.I."/>
            <person name="Malik H.M.T."/>
            <person name="Ahmed I."/>
            <person name="Li A."/>
            <person name="Hailong Wang H."/>
            <person name="Zhang Y."/>
        </authorList>
    </citation>
    <scope>NUCLEOTIDE SEQUENCE</scope>
    <source>
        <strain evidence="2">Kala</strain>
    </source>
</reference>
<evidence type="ECO:0000313" key="3">
    <source>
        <dbReference type="Proteomes" id="UP001164506"/>
    </source>
</evidence>